<dbReference type="GO" id="GO:0046983">
    <property type="term" value="F:protein dimerization activity"/>
    <property type="evidence" value="ECO:0007669"/>
    <property type="project" value="InterPro"/>
</dbReference>
<keyword evidence="5" id="KW-0539">Nucleus</keyword>
<dbReference type="PROSITE" id="PS50066">
    <property type="entry name" value="MADS_BOX_2"/>
    <property type="match status" value="1"/>
</dbReference>
<dbReference type="GO" id="GO:0045944">
    <property type="term" value="P:positive regulation of transcription by RNA polymerase II"/>
    <property type="evidence" value="ECO:0007669"/>
    <property type="project" value="UniProtKB-ARBA"/>
</dbReference>
<comment type="subcellular location">
    <subcellularLocation>
        <location evidence="1">Nucleus</location>
    </subcellularLocation>
</comment>
<dbReference type="SMART" id="SM00432">
    <property type="entry name" value="MADS"/>
    <property type="match status" value="1"/>
</dbReference>
<evidence type="ECO:0000256" key="6">
    <source>
        <dbReference type="SAM" id="MobiDB-lite"/>
    </source>
</evidence>
<dbReference type="GO" id="GO:0003677">
    <property type="term" value="F:DNA binding"/>
    <property type="evidence" value="ECO:0007669"/>
    <property type="project" value="UniProtKB-KW"/>
</dbReference>
<dbReference type="Gene3D" id="3.40.1810.10">
    <property type="entry name" value="Transcription factor, MADS-box"/>
    <property type="match status" value="1"/>
</dbReference>
<name>A0A9P9E925_9HYPO</name>
<reference evidence="8" key="1">
    <citation type="journal article" date="2021" name="Nat. Commun.">
        <title>Genetic determinants of endophytism in the Arabidopsis root mycobiome.</title>
        <authorList>
            <person name="Mesny F."/>
            <person name="Miyauchi S."/>
            <person name="Thiergart T."/>
            <person name="Pickel B."/>
            <person name="Atanasova L."/>
            <person name="Karlsson M."/>
            <person name="Huettel B."/>
            <person name="Barry K.W."/>
            <person name="Haridas S."/>
            <person name="Chen C."/>
            <person name="Bauer D."/>
            <person name="Andreopoulos W."/>
            <person name="Pangilinan J."/>
            <person name="LaButti K."/>
            <person name="Riley R."/>
            <person name="Lipzen A."/>
            <person name="Clum A."/>
            <person name="Drula E."/>
            <person name="Henrissat B."/>
            <person name="Kohler A."/>
            <person name="Grigoriev I.V."/>
            <person name="Martin F.M."/>
            <person name="Hacquard S."/>
        </authorList>
    </citation>
    <scope>NUCLEOTIDE SEQUENCE</scope>
    <source>
        <strain evidence="8">MPI-CAGE-AT-0147</strain>
    </source>
</reference>
<evidence type="ECO:0000256" key="5">
    <source>
        <dbReference type="ARBA" id="ARBA00023242"/>
    </source>
</evidence>
<feature type="region of interest" description="Disordered" evidence="6">
    <location>
        <begin position="49"/>
        <end position="102"/>
    </location>
</feature>
<keyword evidence="4" id="KW-0804">Transcription</keyword>
<dbReference type="Pfam" id="PF00319">
    <property type="entry name" value="SRF-TF"/>
    <property type="match status" value="1"/>
</dbReference>
<dbReference type="EMBL" id="JAGMUV010000016">
    <property type="protein sequence ID" value="KAH7132891.1"/>
    <property type="molecule type" value="Genomic_DNA"/>
</dbReference>
<evidence type="ECO:0000256" key="2">
    <source>
        <dbReference type="ARBA" id="ARBA00023015"/>
    </source>
</evidence>
<keyword evidence="9" id="KW-1185">Reference proteome</keyword>
<evidence type="ECO:0000256" key="3">
    <source>
        <dbReference type="ARBA" id="ARBA00023125"/>
    </source>
</evidence>
<sequence length="135" mass="15468">MDRRRTDIRLIKDEQARQCTFNKRKKGLFRKAYEFAVVSGKRVHVFLQGKPPETEVHEPQDSLSKQAQPSLHPLRPDREPAAMNPEESRASSGASATRERSVLFSPRNGLPVTYWDIFEVLDSLLPARSFSCGWQ</sequence>
<evidence type="ECO:0000313" key="9">
    <source>
        <dbReference type="Proteomes" id="UP000738349"/>
    </source>
</evidence>
<accession>A0A9P9E925</accession>
<organism evidence="8 9">
    <name type="scientific">Dactylonectria macrodidyma</name>
    <dbReference type="NCBI Taxonomy" id="307937"/>
    <lineage>
        <taxon>Eukaryota</taxon>
        <taxon>Fungi</taxon>
        <taxon>Dikarya</taxon>
        <taxon>Ascomycota</taxon>
        <taxon>Pezizomycotina</taxon>
        <taxon>Sordariomycetes</taxon>
        <taxon>Hypocreomycetidae</taxon>
        <taxon>Hypocreales</taxon>
        <taxon>Nectriaceae</taxon>
        <taxon>Dactylonectria</taxon>
    </lineage>
</organism>
<dbReference type="Proteomes" id="UP000738349">
    <property type="component" value="Unassembled WGS sequence"/>
</dbReference>
<evidence type="ECO:0000256" key="1">
    <source>
        <dbReference type="ARBA" id="ARBA00004123"/>
    </source>
</evidence>
<gene>
    <name evidence="8" type="ORF">EDB81DRAFT_695892</name>
</gene>
<dbReference type="PRINTS" id="PR00404">
    <property type="entry name" value="MADSDOMAIN"/>
</dbReference>
<proteinExistence type="predicted"/>
<keyword evidence="3" id="KW-0238">DNA-binding</keyword>
<protein>
    <recommendedName>
        <fullName evidence="7">MADS-box domain-containing protein</fullName>
    </recommendedName>
</protein>
<evidence type="ECO:0000256" key="4">
    <source>
        <dbReference type="ARBA" id="ARBA00023163"/>
    </source>
</evidence>
<evidence type="ECO:0000313" key="8">
    <source>
        <dbReference type="EMBL" id="KAH7132891.1"/>
    </source>
</evidence>
<dbReference type="GO" id="GO:0005634">
    <property type="term" value="C:nucleus"/>
    <property type="evidence" value="ECO:0007669"/>
    <property type="project" value="UniProtKB-SubCell"/>
</dbReference>
<dbReference type="InterPro" id="IPR036879">
    <property type="entry name" value="TF_MADSbox_sf"/>
</dbReference>
<evidence type="ECO:0000259" key="7">
    <source>
        <dbReference type="PROSITE" id="PS50066"/>
    </source>
</evidence>
<dbReference type="OrthoDB" id="1898716at2759"/>
<feature type="domain" description="MADS-box" evidence="7">
    <location>
        <begin position="1"/>
        <end position="47"/>
    </location>
</feature>
<dbReference type="InterPro" id="IPR002100">
    <property type="entry name" value="TF_MADSbox"/>
</dbReference>
<dbReference type="AlphaFoldDB" id="A0A9P9E925"/>
<dbReference type="CDD" id="cd00120">
    <property type="entry name" value="MADS"/>
    <property type="match status" value="1"/>
</dbReference>
<comment type="caution">
    <text evidence="8">The sequence shown here is derived from an EMBL/GenBank/DDBJ whole genome shotgun (WGS) entry which is preliminary data.</text>
</comment>
<dbReference type="SUPFAM" id="SSF55455">
    <property type="entry name" value="SRF-like"/>
    <property type="match status" value="1"/>
</dbReference>
<keyword evidence="2" id="KW-0805">Transcription regulation</keyword>